<evidence type="ECO:0000256" key="8">
    <source>
        <dbReference type="ARBA" id="ARBA00022833"/>
    </source>
</evidence>
<evidence type="ECO:0000313" key="17">
    <source>
        <dbReference type="Proteomes" id="UP000724149"/>
    </source>
</evidence>
<dbReference type="Pfam" id="PF10410">
    <property type="entry name" value="DnaB_bind"/>
    <property type="match status" value="1"/>
</dbReference>
<dbReference type="InterPro" id="IPR030846">
    <property type="entry name" value="DnaG_bac"/>
</dbReference>
<dbReference type="Pfam" id="PF08275">
    <property type="entry name" value="DNAG_N"/>
    <property type="match status" value="1"/>
</dbReference>
<evidence type="ECO:0000256" key="4">
    <source>
        <dbReference type="ARBA" id="ARBA00022695"/>
    </source>
</evidence>
<comment type="domain">
    <text evidence="12">Contains an N-terminal zinc-binding domain, a central core domain that contains the primase activity, and a C-terminal DnaB-binding domain.</text>
</comment>
<reference evidence="16 17" key="1">
    <citation type="journal article" date="2021" name="Sci. Rep.">
        <title>The distribution of antibiotic resistance genes in chicken gut microbiota commensals.</title>
        <authorList>
            <person name="Juricova H."/>
            <person name="Matiasovicova J."/>
            <person name="Kubasova T."/>
            <person name="Cejkova D."/>
            <person name="Rychlik I."/>
        </authorList>
    </citation>
    <scope>NUCLEOTIDE SEQUENCE [LARGE SCALE GENOMIC DNA]</scope>
    <source>
        <strain evidence="16 17">An564</strain>
    </source>
</reference>
<comment type="subunit">
    <text evidence="12">Monomer. Interacts with DnaB.</text>
</comment>
<dbReference type="InterPro" id="IPR050219">
    <property type="entry name" value="DnaG_primase"/>
</dbReference>
<dbReference type="InterPro" id="IPR006295">
    <property type="entry name" value="DNA_primase_DnaG"/>
</dbReference>
<feature type="zinc finger region" description="CHC2-type" evidence="12">
    <location>
        <begin position="37"/>
        <end position="61"/>
    </location>
</feature>
<evidence type="ECO:0000256" key="13">
    <source>
        <dbReference type="PIRNR" id="PIRNR002811"/>
    </source>
</evidence>
<keyword evidence="7 12" id="KW-0863">Zinc-finger</keyword>
<evidence type="ECO:0000256" key="12">
    <source>
        <dbReference type="HAMAP-Rule" id="MF_00974"/>
    </source>
</evidence>
<dbReference type="InterPro" id="IPR036977">
    <property type="entry name" value="DNA_primase_Znf_CHC2"/>
</dbReference>
<keyword evidence="1 12" id="KW-0240">DNA-directed RNA polymerase</keyword>
<proteinExistence type="inferred from homology"/>
<dbReference type="SUPFAM" id="SSF56731">
    <property type="entry name" value="DNA primase core"/>
    <property type="match status" value="1"/>
</dbReference>
<dbReference type="NCBIfam" id="TIGR01391">
    <property type="entry name" value="dnaG"/>
    <property type="match status" value="1"/>
</dbReference>
<feature type="region of interest" description="Disordered" evidence="14">
    <location>
        <begin position="427"/>
        <end position="456"/>
    </location>
</feature>
<dbReference type="InterPro" id="IPR019475">
    <property type="entry name" value="DNA_primase_DnaB-bd"/>
</dbReference>
<dbReference type="Pfam" id="PF13155">
    <property type="entry name" value="Toprim_2"/>
    <property type="match status" value="1"/>
</dbReference>
<dbReference type="InterPro" id="IPR013264">
    <property type="entry name" value="DNAG_N"/>
</dbReference>
<dbReference type="Proteomes" id="UP000724149">
    <property type="component" value="Unassembled WGS sequence"/>
</dbReference>
<evidence type="ECO:0000313" key="16">
    <source>
        <dbReference type="EMBL" id="MBM6922379.1"/>
    </source>
</evidence>
<dbReference type="EMBL" id="JACSNR010000001">
    <property type="protein sequence ID" value="MBM6922379.1"/>
    <property type="molecule type" value="Genomic_DNA"/>
</dbReference>
<dbReference type="SMART" id="SM00400">
    <property type="entry name" value="ZnF_CHCC"/>
    <property type="match status" value="1"/>
</dbReference>
<keyword evidence="9" id="KW-0460">Magnesium</keyword>
<keyword evidence="5 12" id="KW-0235">DNA replication</keyword>
<keyword evidence="6 12" id="KW-0479">Metal-binding</keyword>
<dbReference type="Gene3D" id="3.40.1360.10">
    <property type="match status" value="1"/>
</dbReference>
<evidence type="ECO:0000256" key="7">
    <source>
        <dbReference type="ARBA" id="ARBA00022771"/>
    </source>
</evidence>
<dbReference type="Pfam" id="PF00772">
    <property type="entry name" value="DnaB"/>
    <property type="match status" value="1"/>
</dbReference>
<comment type="catalytic activity">
    <reaction evidence="12">
        <text>ssDNA + n NTP = ssDNA/pppN(pN)n-1 hybrid + (n-1) diphosphate.</text>
        <dbReference type="EC" id="2.7.7.101"/>
    </reaction>
</comment>
<dbReference type="SUPFAM" id="SSF48024">
    <property type="entry name" value="N-terminal domain of DnaB helicase"/>
    <property type="match status" value="1"/>
</dbReference>
<dbReference type="InterPro" id="IPR007693">
    <property type="entry name" value="DNA_helicase_DnaB-like_N"/>
</dbReference>
<dbReference type="EC" id="2.7.7.101" evidence="12"/>
<dbReference type="Gene3D" id="3.90.980.10">
    <property type="entry name" value="DNA primase, catalytic core, N-terminal domain"/>
    <property type="match status" value="1"/>
</dbReference>
<evidence type="ECO:0000256" key="10">
    <source>
        <dbReference type="ARBA" id="ARBA00023125"/>
    </source>
</evidence>
<keyword evidence="17" id="KW-1185">Reference proteome</keyword>
<comment type="cofactor">
    <cofactor evidence="12 13">
        <name>Zn(2+)</name>
        <dbReference type="ChEBI" id="CHEBI:29105"/>
    </cofactor>
    <text evidence="12 13">Binds 1 zinc ion per monomer.</text>
</comment>
<dbReference type="InterPro" id="IPR002694">
    <property type="entry name" value="Znf_CHC2"/>
</dbReference>
<evidence type="ECO:0000256" key="6">
    <source>
        <dbReference type="ARBA" id="ARBA00022723"/>
    </source>
</evidence>
<keyword evidence="8 12" id="KW-0862">Zinc</keyword>
<dbReference type="Pfam" id="PF01807">
    <property type="entry name" value="Zn_ribbon_DnaG"/>
    <property type="match status" value="1"/>
</dbReference>
<dbReference type="PIRSF" id="PIRSF002811">
    <property type="entry name" value="DnaG"/>
    <property type="match status" value="1"/>
</dbReference>
<comment type="caution">
    <text evidence="16">The sequence shown here is derived from an EMBL/GenBank/DDBJ whole genome shotgun (WGS) entry which is preliminary data.</text>
</comment>
<evidence type="ECO:0000259" key="15">
    <source>
        <dbReference type="PROSITE" id="PS50880"/>
    </source>
</evidence>
<organism evidence="16 17">
    <name type="scientific">Hydrogenoanaerobacterium saccharovorans</name>
    <dbReference type="NCBI Taxonomy" id="474960"/>
    <lineage>
        <taxon>Bacteria</taxon>
        <taxon>Bacillati</taxon>
        <taxon>Bacillota</taxon>
        <taxon>Clostridia</taxon>
        <taxon>Eubacteriales</taxon>
        <taxon>Oscillospiraceae</taxon>
        <taxon>Hydrogenoanaerobacterium</taxon>
    </lineage>
</organism>
<dbReference type="CDD" id="cd03364">
    <property type="entry name" value="TOPRIM_DnaG_primases"/>
    <property type="match status" value="1"/>
</dbReference>
<dbReference type="SMART" id="SM00493">
    <property type="entry name" value="TOPRIM"/>
    <property type="match status" value="1"/>
</dbReference>
<evidence type="ECO:0000256" key="2">
    <source>
        <dbReference type="ARBA" id="ARBA00022515"/>
    </source>
</evidence>
<keyword evidence="3 12" id="KW-0808">Transferase</keyword>
<evidence type="ECO:0000256" key="14">
    <source>
        <dbReference type="SAM" id="MobiDB-lite"/>
    </source>
</evidence>
<feature type="domain" description="Toprim" evidence="15">
    <location>
        <begin position="252"/>
        <end position="333"/>
    </location>
</feature>
<keyword evidence="4 12" id="KW-0548">Nucleotidyltransferase</keyword>
<dbReference type="HAMAP" id="MF_00974">
    <property type="entry name" value="DNA_primase_DnaG"/>
    <property type="match status" value="1"/>
</dbReference>
<dbReference type="PANTHER" id="PTHR30313:SF2">
    <property type="entry name" value="DNA PRIMASE"/>
    <property type="match status" value="1"/>
</dbReference>
<evidence type="ECO:0000256" key="5">
    <source>
        <dbReference type="ARBA" id="ARBA00022705"/>
    </source>
</evidence>
<keyword evidence="11 12" id="KW-0804">Transcription</keyword>
<keyword evidence="2 12" id="KW-0639">Primosome</keyword>
<keyword evidence="10 12" id="KW-0238">DNA-binding</keyword>
<evidence type="ECO:0000256" key="9">
    <source>
        <dbReference type="ARBA" id="ARBA00022842"/>
    </source>
</evidence>
<accession>A0ABS2GLF6</accession>
<dbReference type="InterPro" id="IPR016136">
    <property type="entry name" value="DNA_helicase_N/primase_C"/>
</dbReference>
<gene>
    <name evidence="12" type="primary">dnaG</name>
    <name evidence="16" type="ORF">H9X81_01545</name>
</gene>
<dbReference type="Gene3D" id="3.90.580.10">
    <property type="entry name" value="Zinc finger, CHC2-type domain"/>
    <property type="match status" value="1"/>
</dbReference>
<dbReference type="InterPro" id="IPR037068">
    <property type="entry name" value="DNA_primase_core_N_sf"/>
</dbReference>
<dbReference type="RefSeq" id="WP_204719332.1">
    <property type="nucleotide sequence ID" value="NZ_JACSNR010000001.1"/>
</dbReference>
<comment type="function">
    <text evidence="12 13">RNA polymerase that catalyzes the synthesis of short RNA molecules used as primers for DNA polymerase during DNA replication.</text>
</comment>
<dbReference type="InterPro" id="IPR006171">
    <property type="entry name" value="TOPRIM_dom"/>
</dbReference>
<sequence>MIPDSFLEELKQRCDIESLISSYVLLKRAGRNLKGLCPFHSEKTPSFVVYPESQSFYCFGCGAGGDAISFIMRAENLEYIEAVKFLAEKAGLPMPENTAEDRTGKRRMRILEMNREAARFFHRCLVKGEDRRGLEYLANRGMDKKMIIRFGLGYAPDSWNALRDHLQQKGYSWEEMLDAALVIKGRNGSVYDTFRGRVIFPIIDLRGNVIGFGGRVLSSDKGPKYLNSSDTLAYKKSRNLFAMNFAKNAADKRLILCEGYMDTVSMHQAGFDNAVATLGTALTPEQARLIAHYTDEVILAYDSDEAGQKATRRATALFDEIGVKVRVLKIEGAKDPDEFIKKYGATRFKLLLDGSSSAAEYAIARLRERHDLTTDEGKVRFLGELANLIAGLPNPVERDIYISRWAGELGVSAEAFRQQVQSQWRKKRTAEQKKQQTADLRPAPQEVEINRKDPQRARNMSAALAEDKLIAALLKNNDFYGFIRERIRPEDFVTDSNRTIFAELCRRLEENRPVSLTAFSEVLDEALMTRLSWLIADNDSLRFDREQVEDYIRRIQSSRMKKSSEEVSQMSPDKLDDYIKKIAENKRG</sequence>
<dbReference type="Gene3D" id="1.10.860.10">
    <property type="entry name" value="DNAb Helicase, Chain A"/>
    <property type="match status" value="1"/>
</dbReference>
<dbReference type="InterPro" id="IPR034151">
    <property type="entry name" value="TOPRIM_DnaG_bac"/>
</dbReference>
<evidence type="ECO:0000256" key="3">
    <source>
        <dbReference type="ARBA" id="ARBA00022679"/>
    </source>
</evidence>
<dbReference type="SUPFAM" id="SSF57783">
    <property type="entry name" value="Zinc beta-ribbon"/>
    <property type="match status" value="1"/>
</dbReference>
<dbReference type="PROSITE" id="PS50880">
    <property type="entry name" value="TOPRIM"/>
    <property type="match status" value="1"/>
</dbReference>
<evidence type="ECO:0000256" key="11">
    <source>
        <dbReference type="ARBA" id="ARBA00023163"/>
    </source>
</evidence>
<evidence type="ECO:0000256" key="1">
    <source>
        <dbReference type="ARBA" id="ARBA00022478"/>
    </source>
</evidence>
<name>A0ABS2GLF6_9FIRM</name>
<comment type="similarity">
    <text evidence="12 13">Belongs to the DnaG primase family.</text>
</comment>
<protein>
    <recommendedName>
        <fullName evidence="12 13">DNA primase</fullName>
        <ecNumber evidence="12">2.7.7.101</ecNumber>
    </recommendedName>
</protein>
<dbReference type="PANTHER" id="PTHR30313">
    <property type="entry name" value="DNA PRIMASE"/>
    <property type="match status" value="1"/>
</dbReference>
<dbReference type="InterPro" id="IPR036185">
    <property type="entry name" value="DNA_heli_DnaB-like_N_sf"/>
</dbReference>